<proteinExistence type="predicted"/>
<keyword evidence="1" id="KW-0732">Signal</keyword>
<accession>A0A0S2K1G8</accession>
<reference evidence="2 3" key="1">
    <citation type="submission" date="2015-11" db="EMBL/GenBank/DDBJ databases">
        <authorList>
            <person name="Zhang Y."/>
            <person name="Guo Z."/>
        </authorList>
    </citation>
    <scope>NUCLEOTIDE SEQUENCE [LARGE SCALE GENOMIC DNA]</scope>
    <source>
        <strain evidence="2 3">KCTC 12086</strain>
    </source>
</reference>
<dbReference type="STRING" id="161398.PP2015_1593"/>
<dbReference type="PROSITE" id="PS51257">
    <property type="entry name" value="PROKAR_LIPOPROTEIN"/>
    <property type="match status" value="1"/>
</dbReference>
<dbReference type="PATRIC" id="fig|161398.10.peg.1618"/>
<organism evidence="2 3">
    <name type="scientific">Pseudoalteromonas phenolica</name>
    <dbReference type="NCBI Taxonomy" id="161398"/>
    <lineage>
        <taxon>Bacteria</taxon>
        <taxon>Pseudomonadati</taxon>
        <taxon>Pseudomonadota</taxon>
        <taxon>Gammaproteobacteria</taxon>
        <taxon>Alteromonadales</taxon>
        <taxon>Pseudoalteromonadaceae</taxon>
        <taxon>Pseudoalteromonas</taxon>
    </lineage>
</organism>
<feature type="chain" id="PRO_5006600975" description="Lipoprotein" evidence="1">
    <location>
        <begin position="20"/>
        <end position="193"/>
    </location>
</feature>
<evidence type="ECO:0000256" key="1">
    <source>
        <dbReference type="SAM" id="SignalP"/>
    </source>
</evidence>
<keyword evidence="3" id="KW-1185">Reference proteome</keyword>
<sequence>MKKVLLSAAVIMLSGCAQNIYLQPMVDGPSAKLRLASVPSNNNFVGRPSNNSCISTVTEHGSHIATLGVKANLVRSLSRLDMPAYDKELGDSHQNEVYIPAGKPFSFQFNGVGISGFSPGKADSGGALYSWCRKLITFEAQENGNYEALYDYVELPNGKETCGVKLFEIIETENNTYKKVEMSNYEVIENYCD</sequence>
<gene>
    <name evidence="2" type="ORF">PP2015_1593</name>
</gene>
<dbReference type="RefSeq" id="WP_058029780.1">
    <property type="nucleotide sequence ID" value="NZ_CP013187.1"/>
</dbReference>
<dbReference type="Proteomes" id="UP000061457">
    <property type="component" value="Chromosome I"/>
</dbReference>
<dbReference type="EMBL" id="CP013187">
    <property type="protein sequence ID" value="ALO42097.1"/>
    <property type="molecule type" value="Genomic_DNA"/>
</dbReference>
<evidence type="ECO:0008006" key="4">
    <source>
        <dbReference type="Google" id="ProtNLM"/>
    </source>
</evidence>
<feature type="signal peptide" evidence="1">
    <location>
        <begin position="1"/>
        <end position="19"/>
    </location>
</feature>
<dbReference type="KEGG" id="pphe:PP2015_1593"/>
<evidence type="ECO:0000313" key="3">
    <source>
        <dbReference type="Proteomes" id="UP000061457"/>
    </source>
</evidence>
<evidence type="ECO:0000313" key="2">
    <source>
        <dbReference type="EMBL" id="ALO42097.1"/>
    </source>
</evidence>
<dbReference type="AlphaFoldDB" id="A0A0S2K1G8"/>
<dbReference type="OrthoDB" id="9807064at2"/>
<protein>
    <recommendedName>
        <fullName evidence="4">Lipoprotein</fullName>
    </recommendedName>
</protein>
<name>A0A0S2K1G8_9GAMM</name>